<reference evidence="8" key="1">
    <citation type="submission" date="2025-08" db="UniProtKB">
        <authorList>
            <consortium name="RefSeq"/>
        </authorList>
    </citation>
    <scope>IDENTIFICATION</scope>
    <source>
        <tissue evidence="8">Adult</tissue>
    </source>
</reference>
<keyword evidence="4" id="KW-0812">Transmembrane</keyword>
<dbReference type="PANTHER" id="PTHR11022">
    <property type="entry name" value="PEPTIDOGLYCAN RECOGNITION PROTEIN"/>
    <property type="match status" value="1"/>
</dbReference>
<dbReference type="Pfam" id="PF01510">
    <property type="entry name" value="Amidase_2"/>
    <property type="match status" value="1"/>
</dbReference>
<dbReference type="Proteomes" id="UP001652620">
    <property type="component" value="Unplaced"/>
</dbReference>
<dbReference type="SMART" id="SM00701">
    <property type="entry name" value="PGRP"/>
    <property type="match status" value="1"/>
</dbReference>
<evidence type="ECO:0000256" key="4">
    <source>
        <dbReference type="SAM" id="Phobius"/>
    </source>
</evidence>
<dbReference type="InterPro" id="IPR036505">
    <property type="entry name" value="Amidase/PGRP_sf"/>
</dbReference>
<evidence type="ECO:0000259" key="5">
    <source>
        <dbReference type="SMART" id="SM00644"/>
    </source>
</evidence>
<keyword evidence="4" id="KW-1133">Transmembrane helix</keyword>
<gene>
    <name evidence="8" type="primary">LOC125780134</name>
</gene>
<proteinExistence type="inferred from homology"/>
<evidence type="ECO:0000256" key="1">
    <source>
        <dbReference type="ARBA" id="ARBA00007553"/>
    </source>
</evidence>
<keyword evidence="4" id="KW-0472">Membrane</keyword>
<protein>
    <submittedName>
        <fullName evidence="8">Peptidoglycan-recognition protein LC-like</fullName>
    </submittedName>
</protein>
<dbReference type="GeneID" id="125780134"/>
<evidence type="ECO:0000313" key="8">
    <source>
        <dbReference type="RefSeq" id="XP_049317723.1"/>
    </source>
</evidence>
<accession>A0ABM3K896</accession>
<organism evidence="7 8">
    <name type="scientific">Bactrocera dorsalis</name>
    <name type="common">Oriental fruit fly</name>
    <name type="synonym">Dacus dorsalis</name>
    <dbReference type="NCBI Taxonomy" id="27457"/>
    <lineage>
        <taxon>Eukaryota</taxon>
        <taxon>Metazoa</taxon>
        <taxon>Ecdysozoa</taxon>
        <taxon>Arthropoda</taxon>
        <taxon>Hexapoda</taxon>
        <taxon>Insecta</taxon>
        <taxon>Pterygota</taxon>
        <taxon>Neoptera</taxon>
        <taxon>Endopterygota</taxon>
        <taxon>Diptera</taxon>
        <taxon>Brachycera</taxon>
        <taxon>Muscomorpha</taxon>
        <taxon>Tephritoidea</taxon>
        <taxon>Tephritidae</taxon>
        <taxon>Bactrocera</taxon>
        <taxon>Bactrocera</taxon>
    </lineage>
</organism>
<feature type="domain" description="N-acetylmuramoyl-L-alanine amidase" evidence="5">
    <location>
        <begin position="188"/>
        <end position="326"/>
    </location>
</feature>
<dbReference type="InterPro" id="IPR006619">
    <property type="entry name" value="PGRP_domain_met/bac"/>
</dbReference>
<dbReference type="CDD" id="cd06583">
    <property type="entry name" value="PGRP"/>
    <property type="match status" value="1"/>
</dbReference>
<dbReference type="InterPro" id="IPR015510">
    <property type="entry name" value="PGRP"/>
</dbReference>
<evidence type="ECO:0000256" key="3">
    <source>
        <dbReference type="ARBA" id="ARBA00022859"/>
    </source>
</evidence>
<evidence type="ECO:0000256" key="2">
    <source>
        <dbReference type="ARBA" id="ARBA00022588"/>
    </source>
</evidence>
<feature type="domain" description="Peptidoglycan recognition protein family" evidence="6">
    <location>
        <begin position="175"/>
        <end position="316"/>
    </location>
</feature>
<dbReference type="RefSeq" id="XP_049317723.1">
    <property type="nucleotide sequence ID" value="XM_049461766.1"/>
</dbReference>
<dbReference type="SUPFAM" id="SSF55846">
    <property type="entry name" value="N-acetylmuramoyl-L-alanine amidase-like"/>
    <property type="match status" value="1"/>
</dbReference>
<dbReference type="Gene3D" id="3.40.80.10">
    <property type="entry name" value="Peptidoglycan recognition protein-like"/>
    <property type="match status" value="1"/>
</dbReference>
<dbReference type="PANTHER" id="PTHR11022:SF41">
    <property type="entry name" value="PEPTIDOGLYCAN-RECOGNITION PROTEIN LC-RELATED"/>
    <property type="match status" value="1"/>
</dbReference>
<dbReference type="InterPro" id="IPR002502">
    <property type="entry name" value="Amidase_domain"/>
</dbReference>
<keyword evidence="7" id="KW-1185">Reference proteome</keyword>
<feature type="transmembrane region" description="Helical" evidence="4">
    <location>
        <begin position="129"/>
        <end position="148"/>
    </location>
</feature>
<keyword evidence="2" id="KW-0399">Innate immunity</keyword>
<sequence length="345" mass="38919">MDRKVVSICRDCNAPIYLYSLAKDREHQRPCFGESDEYCSNLENPPEPFCKNVSWLCESCYYSTAESVHHENNDCKCKSKSPNQIETRYTNLLDLDKTCLDLVQRATVAEANISATQYKAHTSMLNRRVVIPIAAIALSIILIGLLFFTEGRSGFFKENKKSMQADDNVGGGKILRIVPRDAWLAQPPSSDPLPLATPVKKVIVLPTRTDDCETQTTCVHRVRMTQTLNIESQNHDDIIYNFLIGGDGNVYEGRGWDAIGAHLRGFNSDSISFAYIGTFKKQKPSEKQMDVTKLLLAEGVRLGKLSQDYKIYGAYMLDPTSTDVQSDELYNSFKGWPHWSEYVSN</sequence>
<evidence type="ECO:0000259" key="6">
    <source>
        <dbReference type="SMART" id="SM00701"/>
    </source>
</evidence>
<comment type="similarity">
    <text evidence="1">Belongs to the N-acetylmuramoyl-L-alanine amidase 2 family.</text>
</comment>
<keyword evidence="3" id="KW-0391">Immunity</keyword>
<dbReference type="SMART" id="SM00644">
    <property type="entry name" value="Ami_2"/>
    <property type="match status" value="1"/>
</dbReference>
<evidence type="ECO:0000313" key="7">
    <source>
        <dbReference type="Proteomes" id="UP001652620"/>
    </source>
</evidence>
<name>A0ABM3K896_BACDO</name>